<evidence type="ECO:0000313" key="5">
    <source>
        <dbReference type="Proteomes" id="UP000054498"/>
    </source>
</evidence>
<keyword evidence="2" id="KW-0732">Signal</keyword>
<feature type="region of interest" description="Disordered" evidence="1">
    <location>
        <begin position="42"/>
        <end position="90"/>
    </location>
</feature>
<evidence type="ECO:0000256" key="1">
    <source>
        <dbReference type="SAM" id="MobiDB-lite"/>
    </source>
</evidence>
<dbReference type="SUPFAM" id="SSF53474">
    <property type="entry name" value="alpha/beta-Hydrolases"/>
    <property type="match status" value="1"/>
</dbReference>
<name>A0A0D2NQV6_9CHLO</name>
<keyword evidence="5" id="KW-1185">Reference proteome</keyword>
<dbReference type="PANTHER" id="PTHR45856:SF11">
    <property type="entry name" value="FUNGAL LIPASE-LIKE DOMAIN-CONTAINING PROTEIN"/>
    <property type="match status" value="1"/>
</dbReference>
<feature type="compositionally biased region" description="Low complexity" evidence="1">
    <location>
        <begin position="42"/>
        <end position="54"/>
    </location>
</feature>
<dbReference type="Proteomes" id="UP000054498">
    <property type="component" value="Unassembled WGS sequence"/>
</dbReference>
<accession>A0A0D2NQV6</accession>
<gene>
    <name evidence="4" type="ORF">MNEG_1272</name>
</gene>
<dbReference type="OrthoDB" id="438440at2759"/>
<dbReference type="RefSeq" id="XP_013905695.1">
    <property type="nucleotide sequence ID" value="XM_014050241.1"/>
</dbReference>
<dbReference type="KEGG" id="mng:MNEG_1272"/>
<proteinExistence type="predicted"/>
<dbReference type="InterPro" id="IPR002921">
    <property type="entry name" value="Fungal_lipase-type"/>
</dbReference>
<evidence type="ECO:0000313" key="4">
    <source>
        <dbReference type="EMBL" id="KIZ06676.1"/>
    </source>
</evidence>
<dbReference type="PANTHER" id="PTHR45856">
    <property type="entry name" value="ALPHA/BETA-HYDROLASES SUPERFAMILY PROTEIN"/>
    <property type="match status" value="1"/>
</dbReference>
<dbReference type="GeneID" id="25730110"/>
<dbReference type="InterPro" id="IPR051218">
    <property type="entry name" value="Sec_MonoDiacylglyc_Lipase"/>
</dbReference>
<dbReference type="Pfam" id="PF01764">
    <property type="entry name" value="Lipase_3"/>
    <property type="match status" value="1"/>
</dbReference>
<dbReference type="GO" id="GO:0006629">
    <property type="term" value="P:lipid metabolic process"/>
    <property type="evidence" value="ECO:0007669"/>
    <property type="project" value="InterPro"/>
</dbReference>
<feature type="chain" id="PRO_5002265548" description="Fungal lipase-type domain-containing protein" evidence="2">
    <location>
        <begin position="40"/>
        <end position="483"/>
    </location>
</feature>
<feature type="domain" description="Fungal lipase-type" evidence="3">
    <location>
        <begin position="253"/>
        <end position="320"/>
    </location>
</feature>
<evidence type="ECO:0000256" key="2">
    <source>
        <dbReference type="SAM" id="SignalP"/>
    </source>
</evidence>
<reference evidence="4 5" key="1">
    <citation type="journal article" date="2013" name="BMC Genomics">
        <title>Reconstruction of the lipid metabolism for the microalga Monoraphidium neglectum from its genome sequence reveals characteristics suitable for biofuel production.</title>
        <authorList>
            <person name="Bogen C."/>
            <person name="Al-Dilaimi A."/>
            <person name="Albersmeier A."/>
            <person name="Wichmann J."/>
            <person name="Grundmann M."/>
            <person name="Rupp O."/>
            <person name="Lauersen K.J."/>
            <person name="Blifernez-Klassen O."/>
            <person name="Kalinowski J."/>
            <person name="Goesmann A."/>
            <person name="Mussgnug J.H."/>
            <person name="Kruse O."/>
        </authorList>
    </citation>
    <scope>NUCLEOTIDE SEQUENCE [LARGE SCALE GENOMIC DNA]</scope>
    <source>
        <strain evidence="4 5">SAG 48.87</strain>
    </source>
</reference>
<feature type="signal peptide" evidence="2">
    <location>
        <begin position="1"/>
        <end position="39"/>
    </location>
</feature>
<dbReference type="AlphaFoldDB" id="A0A0D2NQV6"/>
<organism evidence="4 5">
    <name type="scientific">Monoraphidium neglectum</name>
    <dbReference type="NCBI Taxonomy" id="145388"/>
    <lineage>
        <taxon>Eukaryota</taxon>
        <taxon>Viridiplantae</taxon>
        <taxon>Chlorophyta</taxon>
        <taxon>core chlorophytes</taxon>
        <taxon>Chlorophyceae</taxon>
        <taxon>CS clade</taxon>
        <taxon>Sphaeropleales</taxon>
        <taxon>Selenastraceae</taxon>
        <taxon>Monoraphidium</taxon>
    </lineage>
</organism>
<sequence>MTEACRPLLTARSDNPVAAAPVRVVLALLLLAVPWPGGPRPTAAMPTAPPAWRASMRAPLPRPPPPPPSRDHDRGSGSGSSNSSCSGCRGGGAPPAALLADLPASAAADLGPYAPAFLALSDMAYPRDHVAGTPRRDPGPCLAAWGAAAPPTEIWAPGDPERRALVFRTRRDVIVAFRGMSGAGSFQNYADVAPEYAADYFGAPPPGAPLPPELRLAEYRTRRPFADSDLFWVLRRDYSVLLLLEDALTRAVAALVAQMDPADRPNHRIWLTGHSSGGALSQLFALRLALLAGPGRVGGVLLFNSDRVGSAGFAAFYDTLLGPVTTRFGYGLENANLVSNMAMGLRFPGRAYWLCPVEGRPLEQLVTLPLGEDHVNVCKGLTPFPRSTDMETEDDVDRRWRIPLYPYPVMSTFAEWSSFSHHFPQLLFDALLRHLGESLGPHAAAALRLPECVVSDRCAAALRPQGDTRCRSCADHSTCTGEF</sequence>
<evidence type="ECO:0000259" key="3">
    <source>
        <dbReference type="Pfam" id="PF01764"/>
    </source>
</evidence>
<dbReference type="EMBL" id="KK100343">
    <property type="protein sequence ID" value="KIZ06676.1"/>
    <property type="molecule type" value="Genomic_DNA"/>
</dbReference>
<dbReference type="InterPro" id="IPR029058">
    <property type="entry name" value="AB_hydrolase_fold"/>
</dbReference>
<protein>
    <recommendedName>
        <fullName evidence="3">Fungal lipase-type domain-containing protein</fullName>
    </recommendedName>
</protein>
<dbReference type="Gene3D" id="3.40.50.1820">
    <property type="entry name" value="alpha/beta hydrolase"/>
    <property type="match status" value="1"/>
</dbReference>